<gene>
    <name evidence="1" type="ORF">IAA83_00270</name>
</gene>
<reference evidence="1" key="2">
    <citation type="journal article" date="2021" name="PeerJ">
        <title>Extensive microbial diversity within the chicken gut microbiome revealed by metagenomics and culture.</title>
        <authorList>
            <person name="Gilroy R."/>
            <person name="Ravi A."/>
            <person name="Getino M."/>
            <person name="Pursley I."/>
            <person name="Horton D.L."/>
            <person name="Alikhan N.F."/>
            <person name="Baker D."/>
            <person name="Gharbi K."/>
            <person name="Hall N."/>
            <person name="Watson M."/>
            <person name="Adriaenssens E.M."/>
            <person name="Foster-Nyarko E."/>
            <person name="Jarju S."/>
            <person name="Secka A."/>
            <person name="Antonio M."/>
            <person name="Oren A."/>
            <person name="Chaudhuri R.R."/>
            <person name="La Ragione R."/>
            <person name="Hildebrand F."/>
            <person name="Pallen M.J."/>
        </authorList>
    </citation>
    <scope>NUCLEOTIDE SEQUENCE</scope>
    <source>
        <strain evidence="1">ChiBcec16-1751</strain>
    </source>
</reference>
<dbReference type="AlphaFoldDB" id="A0A9D1JSK2"/>
<proteinExistence type="predicted"/>
<dbReference type="Proteomes" id="UP000886741">
    <property type="component" value="Unassembled WGS sequence"/>
</dbReference>
<reference evidence="1" key="1">
    <citation type="submission" date="2020-10" db="EMBL/GenBank/DDBJ databases">
        <authorList>
            <person name="Gilroy R."/>
        </authorList>
    </citation>
    <scope>NUCLEOTIDE SEQUENCE</scope>
    <source>
        <strain evidence="1">ChiBcec16-1751</strain>
    </source>
</reference>
<evidence type="ECO:0000313" key="2">
    <source>
        <dbReference type="Proteomes" id="UP000886741"/>
    </source>
</evidence>
<organism evidence="1 2">
    <name type="scientific">Candidatus Avoscillospira avistercoris</name>
    <dbReference type="NCBI Taxonomy" id="2840707"/>
    <lineage>
        <taxon>Bacteria</taxon>
        <taxon>Bacillati</taxon>
        <taxon>Bacillota</taxon>
        <taxon>Clostridia</taxon>
        <taxon>Eubacteriales</taxon>
        <taxon>Oscillospiraceae</taxon>
        <taxon>Oscillospiraceae incertae sedis</taxon>
        <taxon>Candidatus Avoscillospira</taxon>
    </lineage>
</organism>
<evidence type="ECO:0000313" key="1">
    <source>
        <dbReference type="EMBL" id="HIS63788.1"/>
    </source>
</evidence>
<accession>A0A9D1JSK2</accession>
<sequence length="132" mass="14941">MTVLVCLDDRNGMQFNGRRQSRDRVVSAHLLEDSGGGLYVAPQSVMLFPPETALTVTENVLEDTPEDGVCFVETPPLGPAAPRIHRLIVYRWNRLYPADAVLDLQLDHWTLREQSEFPGNSHPKITREVYEP</sequence>
<name>A0A9D1JSK2_9FIRM</name>
<protein>
    <submittedName>
        <fullName evidence="1">Uncharacterized protein</fullName>
    </submittedName>
</protein>
<dbReference type="EMBL" id="DVJJ01000008">
    <property type="protein sequence ID" value="HIS63788.1"/>
    <property type="molecule type" value="Genomic_DNA"/>
</dbReference>
<comment type="caution">
    <text evidence="1">The sequence shown here is derived from an EMBL/GenBank/DDBJ whole genome shotgun (WGS) entry which is preliminary data.</text>
</comment>